<dbReference type="RefSeq" id="WP_208197433.1">
    <property type="nucleotide sequence ID" value="NZ_CP076023.1"/>
</dbReference>
<name>A0ABX8GLW0_9CELL</name>
<proteinExistence type="predicted"/>
<sequence>MAADVALPARFGSLPASAARIVRRGAAARGVDPAEFYALVVARSRAVGAPASTEEARS</sequence>
<dbReference type="EMBL" id="CP076023">
    <property type="protein sequence ID" value="QWC17157.1"/>
    <property type="molecule type" value="Genomic_DNA"/>
</dbReference>
<organism evidence="1 2">
    <name type="scientific">Cellulomonas dongxiuzhuiae</name>
    <dbReference type="NCBI Taxonomy" id="2819979"/>
    <lineage>
        <taxon>Bacteria</taxon>
        <taxon>Bacillati</taxon>
        <taxon>Actinomycetota</taxon>
        <taxon>Actinomycetes</taxon>
        <taxon>Micrococcales</taxon>
        <taxon>Cellulomonadaceae</taxon>
        <taxon>Cellulomonas</taxon>
    </lineage>
</organism>
<reference evidence="1 2" key="1">
    <citation type="submission" date="2021-05" db="EMBL/GenBank/DDBJ databases">
        <title>Novel species in genus Cellulomonas.</title>
        <authorList>
            <person name="Zhang G."/>
        </authorList>
    </citation>
    <scope>NUCLEOTIDE SEQUENCE [LARGE SCALE GENOMIC DNA]</scope>
    <source>
        <strain evidence="2">zg-ZUI157</strain>
    </source>
</reference>
<evidence type="ECO:0000313" key="1">
    <source>
        <dbReference type="EMBL" id="QWC17157.1"/>
    </source>
</evidence>
<gene>
    <name evidence="1" type="ORF">KKR89_06025</name>
</gene>
<evidence type="ECO:0000313" key="2">
    <source>
        <dbReference type="Proteomes" id="UP000679335"/>
    </source>
</evidence>
<accession>A0ABX8GLW0</accession>
<dbReference type="Proteomes" id="UP000679335">
    <property type="component" value="Chromosome"/>
</dbReference>
<protein>
    <submittedName>
        <fullName evidence="1">Uncharacterized protein</fullName>
    </submittedName>
</protein>
<keyword evidence="2" id="KW-1185">Reference proteome</keyword>